<keyword evidence="1" id="KW-0472">Membrane</keyword>
<evidence type="ECO:0000259" key="2">
    <source>
        <dbReference type="Pfam" id="PF04773"/>
    </source>
</evidence>
<dbReference type="Gene3D" id="2.60.120.1440">
    <property type="match status" value="1"/>
</dbReference>
<dbReference type="Pfam" id="PF16344">
    <property type="entry name" value="FecR_C"/>
    <property type="match status" value="1"/>
</dbReference>
<evidence type="ECO:0000256" key="1">
    <source>
        <dbReference type="SAM" id="Phobius"/>
    </source>
</evidence>
<dbReference type="AlphaFoldDB" id="A0A2T7BGJ4"/>
<dbReference type="Proteomes" id="UP000244450">
    <property type="component" value="Unassembled WGS sequence"/>
</dbReference>
<dbReference type="InterPro" id="IPR012373">
    <property type="entry name" value="Ferrdict_sens_TM"/>
</dbReference>
<reference evidence="4 5" key="1">
    <citation type="submission" date="2018-04" db="EMBL/GenBank/DDBJ databases">
        <title>Chitinophaga fuyangensis sp. nov., isolated from soil in a chemical factory.</title>
        <authorList>
            <person name="Chen K."/>
        </authorList>
    </citation>
    <scope>NUCLEOTIDE SEQUENCE [LARGE SCALE GENOMIC DNA]</scope>
    <source>
        <strain evidence="4 5">LY-1</strain>
    </source>
</reference>
<evidence type="ECO:0000313" key="5">
    <source>
        <dbReference type="Proteomes" id="UP000244450"/>
    </source>
</evidence>
<protein>
    <recommendedName>
        <fullName evidence="6">FecR protein domain-containing protein</fullName>
    </recommendedName>
</protein>
<dbReference type="PIRSF" id="PIRSF018266">
    <property type="entry name" value="FecR"/>
    <property type="match status" value="1"/>
</dbReference>
<keyword evidence="1" id="KW-1133">Transmembrane helix</keyword>
<dbReference type="PANTHER" id="PTHR30273">
    <property type="entry name" value="PERIPLASMIC SIGNAL SENSOR AND SIGMA FACTOR ACTIVATOR FECR-RELATED"/>
    <property type="match status" value="1"/>
</dbReference>
<organism evidence="4 5">
    <name type="scientific">Chitinophaga parva</name>
    <dbReference type="NCBI Taxonomy" id="2169414"/>
    <lineage>
        <taxon>Bacteria</taxon>
        <taxon>Pseudomonadati</taxon>
        <taxon>Bacteroidota</taxon>
        <taxon>Chitinophagia</taxon>
        <taxon>Chitinophagales</taxon>
        <taxon>Chitinophagaceae</taxon>
        <taxon>Chitinophaga</taxon>
    </lineage>
</organism>
<dbReference type="GO" id="GO:0016989">
    <property type="term" value="F:sigma factor antagonist activity"/>
    <property type="evidence" value="ECO:0007669"/>
    <property type="project" value="TreeGrafter"/>
</dbReference>
<gene>
    <name evidence="4" type="ORF">DCC81_14025</name>
</gene>
<dbReference type="Gene3D" id="3.55.50.30">
    <property type="match status" value="1"/>
</dbReference>
<keyword evidence="1" id="KW-0812">Transmembrane</keyword>
<feature type="domain" description="Protein FecR C-terminal" evidence="3">
    <location>
        <begin position="275"/>
        <end position="341"/>
    </location>
</feature>
<evidence type="ECO:0000313" key="4">
    <source>
        <dbReference type="EMBL" id="PUZ25406.1"/>
    </source>
</evidence>
<feature type="transmembrane region" description="Helical" evidence="1">
    <location>
        <begin position="75"/>
        <end position="96"/>
    </location>
</feature>
<comment type="caution">
    <text evidence="4">The sequence shown here is derived from an EMBL/GenBank/DDBJ whole genome shotgun (WGS) entry which is preliminary data.</text>
</comment>
<dbReference type="PANTHER" id="PTHR30273:SF2">
    <property type="entry name" value="PROTEIN FECR"/>
    <property type="match status" value="1"/>
</dbReference>
<dbReference type="RefSeq" id="WP_108687244.1">
    <property type="nucleotide sequence ID" value="NZ_QCYK01000002.1"/>
</dbReference>
<dbReference type="OrthoDB" id="934696at2"/>
<dbReference type="InterPro" id="IPR032508">
    <property type="entry name" value="FecR_C"/>
</dbReference>
<keyword evidence="5" id="KW-1185">Reference proteome</keyword>
<evidence type="ECO:0000259" key="3">
    <source>
        <dbReference type="Pfam" id="PF16344"/>
    </source>
</evidence>
<accession>A0A2T7BGJ4</accession>
<sequence length="345" mass="38455">MMINDELITRFFHNQCTPEEASAVAAHLEEHPEVLETYVPEAEFLQMEAGDLPQTVSRLWLRNIHGQINRRRTPLIRRIAVAAIMAGIVVGGIYLLRTPQGPATQGTVARTTITAHNTRVVTNNTNHSLTLQLPDGSVAVLEPAAILRYEQLFADGRLVDLSGEADFTVIADKTRPFRVASGVIHTTVLGTFFHVKANPDEELITVKLHSGKVLVQAILDEKKLMDDAILTPGKALTFNTRTRQATLFNFERSGREAMVKAGSSGTPTTKPDWYQFNKQPMSQVLDQLSNYYGISIYYYPSDIADIYIDGKFDNTDSLAEILTDLTLPNNLKLTRKDDGFVIKRN</sequence>
<proteinExistence type="predicted"/>
<dbReference type="InterPro" id="IPR006860">
    <property type="entry name" value="FecR"/>
</dbReference>
<name>A0A2T7BGJ4_9BACT</name>
<dbReference type="EMBL" id="QCYK01000002">
    <property type="protein sequence ID" value="PUZ25406.1"/>
    <property type="molecule type" value="Genomic_DNA"/>
</dbReference>
<dbReference type="Pfam" id="PF04773">
    <property type="entry name" value="FecR"/>
    <property type="match status" value="1"/>
</dbReference>
<evidence type="ECO:0008006" key="6">
    <source>
        <dbReference type="Google" id="ProtNLM"/>
    </source>
</evidence>
<feature type="domain" description="FecR protein" evidence="2">
    <location>
        <begin position="124"/>
        <end position="213"/>
    </location>
</feature>